<dbReference type="InterPro" id="IPR023347">
    <property type="entry name" value="Lysozyme_dom_sf"/>
</dbReference>
<dbReference type="AlphaFoldDB" id="N9XS32"/>
<keyword evidence="1" id="KW-0929">Antimicrobial</keyword>
<comment type="caution">
    <text evidence="4">The sequence shown here is derived from an EMBL/GenBank/DDBJ whole genome shotgun (WGS) entry which is preliminary data.</text>
</comment>
<dbReference type="InterPro" id="IPR003646">
    <property type="entry name" value="SH3-like_bac-type"/>
</dbReference>
<evidence type="ECO:0000256" key="2">
    <source>
        <dbReference type="ARBA" id="ARBA00022638"/>
    </source>
</evidence>
<dbReference type="SUPFAM" id="SSF53955">
    <property type="entry name" value="Lysozyme-like"/>
    <property type="match status" value="1"/>
</dbReference>
<evidence type="ECO:0000256" key="1">
    <source>
        <dbReference type="ARBA" id="ARBA00022529"/>
    </source>
</evidence>
<feature type="domain" description="SH3b" evidence="3">
    <location>
        <begin position="1"/>
        <end position="64"/>
    </location>
</feature>
<dbReference type="Gene3D" id="2.30.30.40">
    <property type="entry name" value="SH3 Domains"/>
    <property type="match status" value="1"/>
</dbReference>
<dbReference type="Gene3D" id="1.10.530.40">
    <property type="match status" value="1"/>
</dbReference>
<evidence type="ECO:0000313" key="5">
    <source>
        <dbReference type="Proteomes" id="UP000013097"/>
    </source>
</evidence>
<organism evidence="4 5">
    <name type="scientific">Clostridium thermobutyricum</name>
    <dbReference type="NCBI Taxonomy" id="29372"/>
    <lineage>
        <taxon>Bacteria</taxon>
        <taxon>Bacillati</taxon>
        <taxon>Bacillota</taxon>
        <taxon>Clostridia</taxon>
        <taxon>Eubacteriales</taxon>
        <taxon>Clostridiaceae</taxon>
        <taxon>Clostridium</taxon>
    </lineage>
</organism>
<dbReference type="InterPro" id="IPR023346">
    <property type="entry name" value="Lysozyme-like_dom_sf"/>
</dbReference>
<dbReference type="GO" id="GO:0042742">
    <property type="term" value="P:defense response to bacterium"/>
    <property type="evidence" value="ECO:0007669"/>
    <property type="project" value="UniProtKB-KW"/>
</dbReference>
<reference evidence="4 5" key="1">
    <citation type="submission" date="2013-01" db="EMBL/GenBank/DDBJ databases">
        <title>The Genome Sequence of Clostridium colicanis 209318.</title>
        <authorList>
            <consortium name="The Broad Institute Genome Sequencing Platform"/>
            <person name="Earl A."/>
            <person name="Ward D."/>
            <person name="Feldgarden M."/>
            <person name="Gevers D."/>
            <person name="Courvalin P."/>
            <person name="Lambert T."/>
            <person name="Walker B."/>
            <person name="Young S.K."/>
            <person name="Zeng Q."/>
            <person name="Gargeya S."/>
            <person name="Fitzgerald M."/>
            <person name="Haas B."/>
            <person name="Abouelleil A."/>
            <person name="Alvarado L."/>
            <person name="Arachchi H.M."/>
            <person name="Berlin A.M."/>
            <person name="Chapman S.B."/>
            <person name="Dewar J."/>
            <person name="Goldberg J."/>
            <person name="Griggs A."/>
            <person name="Gujja S."/>
            <person name="Hansen M."/>
            <person name="Howarth C."/>
            <person name="Imamovic A."/>
            <person name="Larimer J."/>
            <person name="McCowan C."/>
            <person name="Murphy C."/>
            <person name="Neiman D."/>
            <person name="Pearson M."/>
            <person name="Priest M."/>
            <person name="Roberts A."/>
            <person name="Saif S."/>
            <person name="Shea T."/>
            <person name="Sisk P."/>
            <person name="Sykes S."/>
            <person name="Wortman J."/>
            <person name="Nusbaum C."/>
            <person name="Birren B."/>
        </authorList>
    </citation>
    <scope>NUCLEOTIDE SEQUENCE [LARGE SCALE GENOMIC DNA]</scope>
    <source>
        <strain evidence="4 5">209318</strain>
    </source>
</reference>
<dbReference type="PROSITE" id="PS51781">
    <property type="entry name" value="SH3B"/>
    <property type="match status" value="1"/>
</dbReference>
<evidence type="ECO:0000259" key="3">
    <source>
        <dbReference type="PROSITE" id="PS51781"/>
    </source>
</evidence>
<dbReference type="HOGENOM" id="CLU_1188291_0_0_9"/>
<accession>N9XS32</accession>
<dbReference type="Proteomes" id="UP000013097">
    <property type="component" value="Unassembled WGS sequence"/>
</dbReference>
<protein>
    <recommendedName>
        <fullName evidence="3">SH3b domain-containing protein</fullName>
    </recommendedName>
</protein>
<gene>
    <name evidence="4" type="ORF">HMPREF1092_03342</name>
</gene>
<proteinExistence type="predicted"/>
<dbReference type="GO" id="GO:0031640">
    <property type="term" value="P:killing of cells of another organism"/>
    <property type="evidence" value="ECO:0007669"/>
    <property type="project" value="UniProtKB-KW"/>
</dbReference>
<name>N9XS32_9CLOT</name>
<keyword evidence="5" id="KW-1185">Reference proteome</keyword>
<dbReference type="EMBL" id="AGYT01000027">
    <property type="protein sequence ID" value="ENY98431.1"/>
    <property type="molecule type" value="Genomic_DNA"/>
</dbReference>
<dbReference type="PATRIC" id="fig|999411.4.peg.3257"/>
<dbReference type="GO" id="GO:0003796">
    <property type="term" value="F:lysozyme activity"/>
    <property type="evidence" value="ECO:0007669"/>
    <property type="project" value="InterPro"/>
</dbReference>
<dbReference type="SMART" id="SM00287">
    <property type="entry name" value="SH3b"/>
    <property type="match status" value="1"/>
</dbReference>
<evidence type="ECO:0000313" key="4">
    <source>
        <dbReference type="EMBL" id="ENY98431.1"/>
    </source>
</evidence>
<dbReference type="Pfam" id="PF08239">
    <property type="entry name" value="SH3_3"/>
    <property type="match status" value="1"/>
</dbReference>
<keyword evidence="2" id="KW-0081">Bacteriolytic enzyme</keyword>
<sequence>MYGIVNIESGTLNVRSGAGLNYSVIGSLNKGDRVKLGPLVGEWYNIYYGQHGGFVYSKYIVLDNKSIINLTLVEKAAIMIACDEGFSSEPYKFGVGEYSNSVGYGTYVGEFYSFPISKEQAWSKLIEVLENNYIPYCDKFITQYFGSSLTDYQKCAIYTFGYNLEGYVQDLVHRLSVYSSFEETFGRFLIPESLYNRRMRSWLTFKNNMFYLGGCIEQLPKKYIDIANSINNL</sequence>